<sequence length="125" mass="13083">MEDIAAAGPGAGDGDWPNLSPGNPSHIPEIVSAWRRLTREAPDERFVEAGAHYGPSRSSSGLVEALVDYFNLTYGWSIGPRNVVVGPGSQMLSSVATSLFTGPGPDGRMRPAIVPGSGRTCPDHP</sequence>
<dbReference type="Proteomes" id="UP001431313">
    <property type="component" value="Unassembled WGS sequence"/>
</dbReference>
<organism evidence="2 3">
    <name type="scientific">Streptomyces pyxinae</name>
    <dbReference type="NCBI Taxonomy" id="2970734"/>
    <lineage>
        <taxon>Bacteria</taxon>
        <taxon>Bacillati</taxon>
        <taxon>Actinomycetota</taxon>
        <taxon>Actinomycetes</taxon>
        <taxon>Kitasatosporales</taxon>
        <taxon>Streptomycetaceae</taxon>
        <taxon>Streptomyces</taxon>
    </lineage>
</organism>
<dbReference type="RefSeq" id="WP_258789148.1">
    <property type="nucleotide sequence ID" value="NZ_JANUGQ010000017.1"/>
</dbReference>
<accession>A0ABT2CKE3</accession>
<evidence type="ECO:0000313" key="2">
    <source>
        <dbReference type="EMBL" id="MCS0637884.1"/>
    </source>
</evidence>
<protein>
    <submittedName>
        <fullName evidence="2">Uncharacterized protein</fullName>
    </submittedName>
</protein>
<keyword evidence="3" id="KW-1185">Reference proteome</keyword>
<dbReference type="SUPFAM" id="SSF53383">
    <property type="entry name" value="PLP-dependent transferases"/>
    <property type="match status" value="1"/>
</dbReference>
<feature type="region of interest" description="Disordered" evidence="1">
    <location>
        <begin position="1"/>
        <end position="27"/>
    </location>
</feature>
<name>A0ABT2CKE3_9ACTN</name>
<evidence type="ECO:0000256" key="1">
    <source>
        <dbReference type="SAM" id="MobiDB-lite"/>
    </source>
</evidence>
<gene>
    <name evidence="2" type="ORF">NX801_19915</name>
</gene>
<feature type="region of interest" description="Disordered" evidence="1">
    <location>
        <begin position="100"/>
        <end position="125"/>
    </location>
</feature>
<comment type="caution">
    <text evidence="2">The sequence shown here is derived from an EMBL/GenBank/DDBJ whole genome shotgun (WGS) entry which is preliminary data.</text>
</comment>
<reference evidence="2" key="1">
    <citation type="submission" date="2022-08" db="EMBL/GenBank/DDBJ databases">
        <authorList>
            <person name="Somphong A."/>
            <person name="Phongsopitanun W."/>
        </authorList>
    </citation>
    <scope>NUCLEOTIDE SEQUENCE</scope>
    <source>
        <strain evidence="2">LP05-1</strain>
    </source>
</reference>
<dbReference type="InterPro" id="IPR015421">
    <property type="entry name" value="PyrdxlP-dep_Trfase_major"/>
</dbReference>
<proteinExistence type="predicted"/>
<dbReference type="EMBL" id="JANUGQ010000017">
    <property type="protein sequence ID" value="MCS0637884.1"/>
    <property type="molecule type" value="Genomic_DNA"/>
</dbReference>
<dbReference type="Gene3D" id="3.40.640.10">
    <property type="entry name" value="Type I PLP-dependent aspartate aminotransferase-like (Major domain)"/>
    <property type="match status" value="1"/>
</dbReference>
<dbReference type="InterPro" id="IPR015424">
    <property type="entry name" value="PyrdxlP-dep_Trfase"/>
</dbReference>
<evidence type="ECO:0000313" key="3">
    <source>
        <dbReference type="Proteomes" id="UP001431313"/>
    </source>
</evidence>